<accession>A0A2R7Y262</accession>
<name>A0A2R7Y262_9CREN</name>
<dbReference type="EMBL" id="NBVN01000008">
    <property type="protein sequence ID" value="PUA31614.1"/>
    <property type="molecule type" value="Genomic_DNA"/>
</dbReference>
<comment type="caution">
    <text evidence="1">The sequence shown here is derived from an EMBL/GenBank/DDBJ whole genome shotgun (WGS) entry which is preliminary data.</text>
</comment>
<protein>
    <submittedName>
        <fullName evidence="1">Uncharacterized protein</fullName>
    </submittedName>
</protein>
<reference evidence="1 2" key="1">
    <citation type="journal article" date="2018" name="Syst. Appl. Microbiol.">
        <title>A new symbiotic nanoarchaeote (Candidatus Nanoclepta minutus) and its host (Zestosphaera tikiterensis gen. nov., sp. nov.) from a New Zealand hot spring.</title>
        <authorList>
            <person name="St John E."/>
            <person name="Liu Y."/>
            <person name="Podar M."/>
            <person name="Stott M.B."/>
            <person name="Meneghin J."/>
            <person name="Chen Z."/>
            <person name="Lagutin K."/>
            <person name="Mitchell K."/>
            <person name="Reysenbach A.L."/>
        </authorList>
    </citation>
    <scope>NUCLEOTIDE SEQUENCE [LARGE SCALE GENOMIC DNA]</scope>
    <source>
        <strain evidence="1">NZ3</strain>
    </source>
</reference>
<dbReference type="Proteomes" id="UP000244093">
    <property type="component" value="Unassembled WGS sequence"/>
</dbReference>
<organism evidence="1 2">
    <name type="scientific">Zestosphaera tikiterensis</name>
    <dbReference type="NCBI Taxonomy" id="1973259"/>
    <lineage>
        <taxon>Archaea</taxon>
        <taxon>Thermoproteota</taxon>
        <taxon>Thermoprotei</taxon>
        <taxon>Desulfurococcales</taxon>
        <taxon>Desulfurococcaceae</taxon>
        <taxon>Zestosphaera</taxon>
    </lineage>
</organism>
<dbReference type="AlphaFoldDB" id="A0A2R7Y262"/>
<evidence type="ECO:0000313" key="1">
    <source>
        <dbReference type="EMBL" id="PUA31614.1"/>
    </source>
</evidence>
<proteinExistence type="predicted"/>
<sequence length="61" mass="7444">MNEFQILFTAFTRLMTFQLNSLMPVAHVEERFGDILIKPDYQLYFILKWIDVLMLRGLWLY</sequence>
<evidence type="ECO:0000313" key="2">
    <source>
        <dbReference type="Proteomes" id="UP000244093"/>
    </source>
</evidence>
<gene>
    <name evidence="1" type="ORF">B7O98_08940</name>
</gene>